<keyword evidence="3" id="KW-1185">Reference proteome</keyword>
<comment type="caution">
    <text evidence="2">The sequence shown here is derived from an EMBL/GenBank/DDBJ whole genome shotgun (WGS) entry which is preliminary data.</text>
</comment>
<name>A0A9P4H442_9PLEO</name>
<accession>A0A9P4H442</accession>
<keyword evidence="1" id="KW-1133">Transmembrane helix</keyword>
<feature type="non-terminal residue" evidence="2">
    <location>
        <position position="201"/>
    </location>
</feature>
<dbReference type="Proteomes" id="UP000799777">
    <property type="component" value="Unassembled WGS sequence"/>
</dbReference>
<feature type="transmembrane region" description="Helical" evidence="1">
    <location>
        <begin position="177"/>
        <end position="200"/>
    </location>
</feature>
<dbReference type="AlphaFoldDB" id="A0A9P4H442"/>
<organism evidence="2 3">
    <name type="scientific">Setomelanomma holmii</name>
    <dbReference type="NCBI Taxonomy" id="210430"/>
    <lineage>
        <taxon>Eukaryota</taxon>
        <taxon>Fungi</taxon>
        <taxon>Dikarya</taxon>
        <taxon>Ascomycota</taxon>
        <taxon>Pezizomycotina</taxon>
        <taxon>Dothideomycetes</taxon>
        <taxon>Pleosporomycetidae</taxon>
        <taxon>Pleosporales</taxon>
        <taxon>Pleosporineae</taxon>
        <taxon>Phaeosphaeriaceae</taxon>
        <taxon>Setomelanomma</taxon>
    </lineage>
</organism>
<gene>
    <name evidence="2" type="ORF">EK21DRAFT_25529</name>
</gene>
<evidence type="ECO:0000256" key="1">
    <source>
        <dbReference type="SAM" id="Phobius"/>
    </source>
</evidence>
<protein>
    <submittedName>
        <fullName evidence="2">Uncharacterized protein</fullName>
    </submittedName>
</protein>
<feature type="transmembrane region" description="Helical" evidence="1">
    <location>
        <begin position="6"/>
        <end position="29"/>
    </location>
</feature>
<proteinExistence type="predicted"/>
<dbReference type="EMBL" id="ML978237">
    <property type="protein sequence ID" value="KAF2026765.1"/>
    <property type="molecule type" value="Genomic_DNA"/>
</dbReference>
<keyword evidence="1" id="KW-0472">Membrane</keyword>
<evidence type="ECO:0000313" key="3">
    <source>
        <dbReference type="Proteomes" id="UP000799777"/>
    </source>
</evidence>
<evidence type="ECO:0000313" key="2">
    <source>
        <dbReference type="EMBL" id="KAF2026765.1"/>
    </source>
</evidence>
<feature type="non-terminal residue" evidence="2">
    <location>
        <position position="1"/>
    </location>
</feature>
<feature type="transmembrane region" description="Helical" evidence="1">
    <location>
        <begin position="134"/>
        <end position="156"/>
    </location>
</feature>
<reference evidence="2" key="1">
    <citation type="journal article" date="2020" name="Stud. Mycol.">
        <title>101 Dothideomycetes genomes: a test case for predicting lifestyles and emergence of pathogens.</title>
        <authorList>
            <person name="Haridas S."/>
            <person name="Albert R."/>
            <person name="Binder M."/>
            <person name="Bloem J."/>
            <person name="Labutti K."/>
            <person name="Salamov A."/>
            <person name="Andreopoulos B."/>
            <person name="Baker S."/>
            <person name="Barry K."/>
            <person name="Bills G."/>
            <person name="Bluhm B."/>
            <person name="Cannon C."/>
            <person name="Castanera R."/>
            <person name="Culley D."/>
            <person name="Daum C."/>
            <person name="Ezra D."/>
            <person name="Gonzalez J."/>
            <person name="Henrissat B."/>
            <person name="Kuo A."/>
            <person name="Liang C."/>
            <person name="Lipzen A."/>
            <person name="Lutzoni F."/>
            <person name="Magnuson J."/>
            <person name="Mondo S."/>
            <person name="Nolan M."/>
            <person name="Ohm R."/>
            <person name="Pangilinan J."/>
            <person name="Park H.-J."/>
            <person name="Ramirez L."/>
            <person name="Alfaro M."/>
            <person name="Sun H."/>
            <person name="Tritt A."/>
            <person name="Yoshinaga Y."/>
            <person name="Zwiers L.-H."/>
            <person name="Turgeon B."/>
            <person name="Goodwin S."/>
            <person name="Spatafora J."/>
            <person name="Crous P."/>
            <person name="Grigoriev I."/>
        </authorList>
    </citation>
    <scope>NUCLEOTIDE SEQUENCE</scope>
    <source>
        <strain evidence="2">CBS 110217</strain>
    </source>
</reference>
<keyword evidence="1" id="KW-0812">Transmembrane</keyword>
<sequence>KRLFINGAWITWLPILSWALYTAVSVGCMNKQKMLMQGLYLASYAPSAGTEVRIGYFGICVQTRQLHNDWICSRFLKDKNLGLTQDLLTLIHDIKTLQRNALYCLPAGAAILLLFGFITFRLTRWRGYATPKRWAIWFLWVSAAVGLAAGLMPMMVAQAMHYVGAVYKSATLMEFNLMGMVLTWVAVAAHVGYVGAAVWWE</sequence>
<feature type="transmembrane region" description="Helical" evidence="1">
    <location>
        <begin position="101"/>
        <end position="122"/>
    </location>
</feature>
<dbReference type="OrthoDB" id="3766606at2759"/>